<evidence type="ECO:0000256" key="1">
    <source>
        <dbReference type="ARBA" id="ARBA00000083"/>
    </source>
</evidence>
<comment type="caution">
    <text evidence="12">The sequence shown here is derived from an EMBL/GenBank/DDBJ whole genome shotgun (WGS) entry which is preliminary data.</text>
</comment>
<evidence type="ECO:0000256" key="2">
    <source>
        <dbReference type="ARBA" id="ARBA00001911"/>
    </source>
</evidence>
<dbReference type="InterPro" id="IPR001509">
    <property type="entry name" value="Epimerase_deHydtase"/>
</dbReference>
<evidence type="ECO:0000313" key="12">
    <source>
        <dbReference type="EMBL" id="OGG04572.1"/>
    </source>
</evidence>
<proteinExistence type="inferred from homology"/>
<evidence type="ECO:0000256" key="10">
    <source>
        <dbReference type="RuleBase" id="RU366046"/>
    </source>
</evidence>
<gene>
    <name evidence="12" type="ORF">A3F83_03060</name>
</gene>
<evidence type="ECO:0000256" key="9">
    <source>
        <dbReference type="ARBA" id="ARBA00023277"/>
    </source>
</evidence>
<comment type="cofactor">
    <cofactor evidence="2 10">
        <name>NAD(+)</name>
        <dbReference type="ChEBI" id="CHEBI:57540"/>
    </cofactor>
</comment>
<dbReference type="EMBL" id="MFIX01000112">
    <property type="protein sequence ID" value="OGG04572.1"/>
    <property type="molecule type" value="Genomic_DNA"/>
</dbReference>
<name>A0A1F5YXE8_9BACT</name>
<accession>A0A1F5YXE8</accession>
<dbReference type="InterPro" id="IPR036291">
    <property type="entry name" value="NAD(P)-bd_dom_sf"/>
</dbReference>
<dbReference type="GO" id="GO:0033499">
    <property type="term" value="P:galactose catabolic process via UDP-galactose, Leloir pathway"/>
    <property type="evidence" value="ECO:0007669"/>
    <property type="project" value="TreeGrafter"/>
</dbReference>
<dbReference type="CDD" id="cd05247">
    <property type="entry name" value="UDP_G4E_1_SDR_e"/>
    <property type="match status" value="1"/>
</dbReference>
<dbReference type="GO" id="GO:0003978">
    <property type="term" value="F:UDP-glucose 4-epimerase activity"/>
    <property type="evidence" value="ECO:0007669"/>
    <property type="project" value="UniProtKB-UniRule"/>
</dbReference>
<reference evidence="12 13" key="1">
    <citation type="journal article" date="2016" name="Nat. Commun.">
        <title>Thousands of microbial genomes shed light on interconnected biogeochemical processes in an aquifer system.</title>
        <authorList>
            <person name="Anantharaman K."/>
            <person name="Brown C.T."/>
            <person name="Hug L.A."/>
            <person name="Sharon I."/>
            <person name="Castelle C.J."/>
            <person name="Probst A.J."/>
            <person name="Thomas B.C."/>
            <person name="Singh A."/>
            <person name="Wilkins M.J."/>
            <person name="Karaoz U."/>
            <person name="Brodie E.L."/>
            <person name="Williams K.H."/>
            <person name="Hubbard S.S."/>
            <person name="Banfield J.F."/>
        </authorList>
    </citation>
    <scope>NUCLEOTIDE SEQUENCE [LARGE SCALE GENOMIC DNA]</scope>
</reference>
<dbReference type="PANTHER" id="PTHR43725:SF53">
    <property type="entry name" value="UDP-ARABINOSE 4-EPIMERASE 1"/>
    <property type="match status" value="1"/>
</dbReference>
<dbReference type="Proteomes" id="UP000179129">
    <property type="component" value="Unassembled WGS sequence"/>
</dbReference>
<evidence type="ECO:0000313" key="13">
    <source>
        <dbReference type="Proteomes" id="UP000179129"/>
    </source>
</evidence>
<dbReference type="STRING" id="1817867.A3F83_03060"/>
<dbReference type="Gene3D" id="3.40.50.720">
    <property type="entry name" value="NAD(P)-binding Rossmann-like Domain"/>
    <property type="match status" value="1"/>
</dbReference>
<keyword evidence="7 10" id="KW-0520">NAD</keyword>
<keyword evidence="8 10" id="KW-0413">Isomerase</keyword>
<dbReference type="UniPathway" id="UPA00214"/>
<evidence type="ECO:0000259" key="11">
    <source>
        <dbReference type="Pfam" id="PF01370"/>
    </source>
</evidence>
<comment type="similarity">
    <text evidence="4 10">Belongs to the NAD(P)-dependent epimerase/dehydratase family.</text>
</comment>
<dbReference type="EC" id="5.1.3.2" evidence="5 10"/>
<sequence>MKVLLAGGAGYIGSHANKLLASKGVETVVLDNLSRGHAGAVKWGRLVKLDLLDYAGLCGLFENEKFDAVMHFAALIFVGESVKEPERYYLNNVAGSLNLLRAMRQGGVDKIIFSSTAAVYGEPRQIPIPEEHPSAPINPYGWSKLMIEKIIGDYCAAYGIRSIIFRYFNAAGADPDCEVGENHDPENHLVPLALRAILDKNRALTVFGTDYDTPDGTCIRDFIHVMDLAESHWLGLKYLESQSASGGTIKFYNVGNGSGFSVRKVIDTAAKVTGRAPEVIYSGRRPGDPPQLVASSEKLRAELGWKPRYPDLASIIGHAWAWEKKLAANN</sequence>
<feature type="domain" description="NAD-dependent epimerase/dehydratase" evidence="11">
    <location>
        <begin position="3"/>
        <end position="242"/>
    </location>
</feature>
<comment type="catalytic activity">
    <reaction evidence="1 10">
        <text>UDP-alpha-D-glucose = UDP-alpha-D-galactose</text>
        <dbReference type="Rhea" id="RHEA:22168"/>
        <dbReference type="ChEBI" id="CHEBI:58885"/>
        <dbReference type="ChEBI" id="CHEBI:66914"/>
        <dbReference type="EC" id="5.1.3.2"/>
    </reaction>
</comment>
<evidence type="ECO:0000256" key="3">
    <source>
        <dbReference type="ARBA" id="ARBA00004947"/>
    </source>
</evidence>
<evidence type="ECO:0000256" key="4">
    <source>
        <dbReference type="ARBA" id="ARBA00007637"/>
    </source>
</evidence>
<dbReference type="Pfam" id="PF01370">
    <property type="entry name" value="Epimerase"/>
    <property type="match status" value="1"/>
</dbReference>
<evidence type="ECO:0000256" key="5">
    <source>
        <dbReference type="ARBA" id="ARBA00013189"/>
    </source>
</evidence>
<evidence type="ECO:0000256" key="8">
    <source>
        <dbReference type="ARBA" id="ARBA00023235"/>
    </source>
</evidence>
<dbReference type="Gene3D" id="3.90.25.10">
    <property type="entry name" value="UDP-galactose 4-epimerase, domain 1"/>
    <property type="match status" value="1"/>
</dbReference>
<dbReference type="InterPro" id="IPR005886">
    <property type="entry name" value="UDP_G4E"/>
</dbReference>
<evidence type="ECO:0000256" key="7">
    <source>
        <dbReference type="ARBA" id="ARBA00023027"/>
    </source>
</evidence>
<comment type="subunit">
    <text evidence="10">Homodimer.</text>
</comment>
<dbReference type="AlphaFoldDB" id="A0A1F5YXE8"/>
<keyword evidence="9 10" id="KW-0119">Carbohydrate metabolism</keyword>
<comment type="pathway">
    <text evidence="3 10">Carbohydrate metabolism; galactose metabolism.</text>
</comment>
<protein>
    <recommendedName>
        <fullName evidence="6 10">UDP-glucose 4-epimerase</fullName>
        <ecNumber evidence="5 10">5.1.3.2</ecNumber>
    </recommendedName>
</protein>
<evidence type="ECO:0000256" key="6">
    <source>
        <dbReference type="ARBA" id="ARBA00018569"/>
    </source>
</evidence>
<dbReference type="NCBIfam" id="TIGR01179">
    <property type="entry name" value="galE"/>
    <property type="match status" value="1"/>
</dbReference>
<dbReference type="PANTHER" id="PTHR43725">
    <property type="entry name" value="UDP-GLUCOSE 4-EPIMERASE"/>
    <property type="match status" value="1"/>
</dbReference>
<dbReference type="SUPFAM" id="SSF51735">
    <property type="entry name" value="NAD(P)-binding Rossmann-fold domains"/>
    <property type="match status" value="1"/>
</dbReference>
<organism evidence="12 13">
    <name type="scientific">Candidatus Glassbacteria bacterium RIFCSPLOWO2_12_FULL_58_11</name>
    <dbReference type="NCBI Taxonomy" id="1817867"/>
    <lineage>
        <taxon>Bacteria</taxon>
        <taxon>Candidatus Glassiibacteriota</taxon>
    </lineage>
</organism>